<evidence type="ECO:0000313" key="2">
    <source>
        <dbReference type="Proteomes" id="UP000822476"/>
    </source>
</evidence>
<organism evidence="1 2">
    <name type="scientific">Paragonimus skrjabini miyazakii</name>
    <dbReference type="NCBI Taxonomy" id="59628"/>
    <lineage>
        <taxon>Eukaryota</taxon>
        <taxon>Metazoa</taxon>
        <taxon>Spiralia</taxon>
        <taxon>Lophotrochozoa</taxon>
        <taxon>Platyhelminthes</taxon>
        <taxon>Trematoda</taxon>
        <taxon>Digenea</taxon>
        <taxon>Plagiorchiida</taxon>
        <taxon>Troglotremata</taxon>
        <taxon>Troglotrematidae</taxon>
        <taxon>Paragonimus</taxon>
    </lineage>
</organism>
<protein>
    <submittedName>
        <fullName evidence="1">Uncharacterized protein</fullName>
    </submittedName>
</protein>
<dbReference type="AlphaFoldDB" id="A0A8S9YTI1"/>
<dbReference type="EMBL" id="JTDE01002065">
    <property type="protein sequence ID" value="KAF7257914.1"/>
    <property type="molecule type" value="Genomic_DNA"/>
</dbReference>
<keyword evidence="2" id="KW-1185">Reference proteome</keyword>
<name>A0A8S9YTI1_9TREM</name>
<comment type="caution">
    <text evidence="1">The sequence shown here is derived from an EMBL/GenBank/DDBJ whole genome shotgun (WGS) entry which is preliminary data.</text>
</comment>
<reference evidence="1" key="1">
    <citation type="submission" date="2019-07" db="EMBL/GenBank/DDBJ databases">
        <title>Annotation for the trematode Paragonimus miyazaki's.</title>
        <authorList>
            <person name="Choi Y.-J."/>
        </authorList>
    </citation>
    <scope>NUCLEOTIDE SEQUENCE</scope>
    <source>
        <strain evidence="1">Japan</strain>
    </source>
</reference>
<accession>A0A8S9YTI1</accession>
<proteinExistence type="predicted"/>
<sequence>MLSILEKWIYVVYLKTECTMLETKLKKVR</sequence>
<dbReference type="Proteomes" id="UP000822476">
    <property type="component" value="Unassembled WGS sequence"/>
</dbReference>
<evidence type="ECO:0000313" key="1">
    <source>
        <dbReference type="EMBL" id="KAF7257914.1"/>
    </source>
</evidence>
<gene>
    <name evidence="1" type="ORF">EG68_04615</name>
</gene>